<dbReference type="InterPro" id="IPR000073">
    <property type="entry name" value="AB_hydrolase_1"/>
</dbReference>
<keyword evidence="5" id="KW-1185">Reference proteome</keyword>
<proteinExistence type="inferred from homology"/>
<dbReference type="Pfam" id="PF12697">
    <property type="entry name" value="Abhydrolase_6"/>
    <property type="match status" value="1"/>
</dbReference>
<accession>A0A9N8HPU3</accession>
<comment type="similarity">
    <text evidence="1">Belongs to the AB hydrolase superfamily. AB hydrolase 4 family.</text>
</comment>
<name>A0A9N8HPU3_9STRA</name>
<dbReference type="OrthoDB" id="247542at2759"/>
<dbReference type="InterPro" id="IPR029058">
    <property type="entry name" value="AB_hydrolase_fold"/>
</dbReference>
<sequence length="536" mass="60003">MSHGIFTLDDFVGYIPVIALLGFLVYSIVSLLSYLLTLPFRFLKKGSKEKANLNNDEDCNGEDVQMSFTGATNKSILIILALSYLLSPLHLQGQGMKQGNNTPLYHHHKNSSSSSHQGLFDLMHGSDPKIHQVMALMPNLRRGPNPPLLFANRHLQFIPWLIQNEIHRQEGIPYQRMELQVTACLDKSQEHCERSPLLNDTITLDVFPPFHDQNGGTFHKGSPIIFIAPGLRCESQDIPGTTLVRRAYGEGFRSIVINRRGHTPNQPLTAPRWNLFGDTDDLEQAYWYIQQHHAAPHTPFFLHGVSSGTAVVVTGLSQFDQRREVGDSTAPSFVASISVVPGYDISKVMMPDRFKLPYNPLLTESSKDHFVRQNEKVLREFDNQAVDDALAATNLQELLHAVAPFAGYPNATAYFQKENPVNDVHRITTPTLIVNSIDDPCCNVQNIYEQSPYPQHNGRSYAQMVADSPGGILAVTKTGTHCPFLDSSSTGNTLLPSLVQDPYNGGWMLDSWVDRVAMEFYQAALQVYGDERRYVQ</sequence>
<evidence type="ECO:0000259" key="3">
    <source>
        <dbReference type="Pfam" id="PF12697"/>
    </source>
</evidence>
<dbReference type="PANTHER" id="PTHR10794:SF63">
    <property type="entry name" value="ALPHA_BETA HYDROLASE 1, ISOFORM A"/>
    <property type="match status" value="1"/>
</dbReference>
<dbReference type="EMBL" id="CAICTM010001101">
    <property type="protein sequence ID" value="CAB9520450.1"/>
    <property type="molecule type" value="Genomic_DNA"/>
</dbReference>
<dbReference type="PANTHER" id="PTHR10794">
    <property type="entry name" value="ABHYDROLASE DOMAIN-CONTAINING PROTEIN"/>
    <property type="match status" value="1"/>
</dbReference>
<evidence type="ECO:0000313" key="5">
    <source>
        <dbReference type="Proteomes" id="UP001153069"/>
    </source>
</evidence>
<feature type="domain" description="AB hydrolase-1" evidence="3">
    <location>
        <begin position="244"/>
        <end position="486"/>
    </location>
</feature>
<evidence type="ECO:0000256" key="2">
    <source>
        <dbReference type="SAM" id="Phobius"/>
    </source>
</evidence>
<evidence type="ECO:0000313" key="4">
    <source>
        <dbReference type="EMBL" id="CAB9520450.1"/>
    </source>
</evidence>
<keyword evidence="4" id="KW-0378">Hydrolase</keyword>
<dbReference type="InterPro" id="IPR050960">
    <property type="entry name" value="AB_hydrolase_4_sf"/>
</dbReference>
<organism evidence="4 5">
    <name type="scientific">Seminavis robusta</name>
    <dbReference type="NCBI Taxonomy" id="568900"/>
    <lineage>
        <taxon>Eukaryota</taxon>
        <taxon>Sar</taxon>
        <taxon>Stramenopiles</taxon>
        <taxon>Ochrophyta</taxon>
        <taxon>Bacillariophyta</taxon>
        <taxon>Bacillariophyceae</taxon>
        <taxon>Bacillariophycidae</taxon>
        <taxon>Naviculales</taxon>
        <taxon>Naviculaceae</taxon>
        <taxon>Seminavis</taxon>
    </lineage>
</organism>
<dbReference type="Proteomes" id="UP001153069">
    <property type="component" value="Unassembled WGS sequence"/>
</dbReference>
<keyword evidence="2" id="KW-0812">Transmembrane</keyword>
<comment type="caution">
    <text evidence="4">The sequence shown here is derived from an EMBL/GenBank/DDBJ whole genome shotgun (WGS) entry which is preliminary data.</text>
</comment>
<dbReference type="GO" id="GO:0047372">
    <property type="term" value="F:monoacylglycerol lipase activity"/>
    <property type="evidence" value="ECO:0007669"/>
    <property type="project" value="TreeGrafter"/>
</dbReference>
<feature type="transmembrane region" description="Helical" evidence="2">
    <location>
        <begin position="12"/>
        <end position="36"/>
    </location>
</feature>
<dbReference type="AlphaFoldDB" id="A0A9N8HPU3"/>
<keyword evidence="2" id="KW-0472">Membrane</keyword>
<reference evidence="4" key="1">
    <citation type="submission" date="2020-06" db="EMBL/GenBank/DDBJ databases">
        <authorList>
            <consortium name="Plant Systems Biology data submission"/>
        </authorList>
    </citation>
    <scope>NUCLEOTIDE SEQUENCE</scope>
    <source>
        <strain evidence="4">D6</strain>
    </source>
</reference>
<evidence type="ECO:0000256" key="1">
    <source>
        <dbReference type="ARBA" id="ARBA00010884"/>
    </source>
</evidence>
<dbReference type="Gene3D" id="3.40.50.1820">
    <property type="entry name" value="alpha/beta hydrolase"/>
    <property type="match status" value="1"/>
</dbReference>
<dbReference type="GO" id="GO:0034338">
    <property type="term" value="F:short-chain carboxylesterase activity"/>
    <property type="evidence" value="ECO:0007669"/>
    <property type="project" value="TreeGrafter"/>
</dbReference>
<keyword evidence="2" id="KW-1133">Transmembrane helix</keyword>
<gene>
    <name evidence="4" type="ORF">SEMRO_1103_G241670.1</name>
</gene>
<dbReference type="SUPFAM" id="SSF53474">
    <property type="entry name" value="alpha/beta-Hydrolases"/>
    <property type="match status" value="1"/>
</dbReference>
<protein>
    <submittedName>
        <fullName evidence="4">Inherit from COG: Alpha beta hydrolase</fullName>
    </submittedName>
</protein>